<dbReference type="PANTHER" id="PTHR30032">
    <property type="entry name" value="N-ACETYLMURAMOYL-L-ALANINE AMIDASE-RELATED"/>
    <property type="match status" value="1"/>
</dbReference>
<dbReference type="InterPro" id="IPR014225">
    <property type="entry name" value="Spore_II_D_firmicutes"/>
</dbReference>
<dbReference type="NCBIfam" id="TIGR02669">
    <property type="entry name" value="SpoIID_LytB"/>
    <property type="match status" value="1"/>
</dbReference>
<dbReference type="InterPro" id="IPR013693">
    <property type="entry name" value="SpoIID/LytB_N"/>
</dbReference>
<dbReference type="NCBIfam" id="TIGR02870">
    <property type="entry name" value="spore_II_D"/>
    <property type="match status" value="1"/>
</dbReference>
<evidence type="ECO:0000313" key="4">
    <source>
        <dbReference type="Proteomes" id="UP001596002"/>
    </source>
</evidence>
<keyword evidence="1" id="KW-1133">Transmembrane helix</keyword>
<dbReference type="PANTHER" id="PTHR30032:SF4">
    <property type="entry name" value="AMIDASE ENHANCER"/>
    <property type="match status" value="1"/>
</dbReference>
<protein>
    <submittedName>
        <fullName evidence="3">Stage II sporulation protein D</fullName>
    </submittedName>
</protein>
<evidence type="ECO:0000313" key="3">
    <source>
        <dbReference type="EMBL" id="MFC4769500.1"/>
    </source>
</evidence>
<gene>
    <name evidence="3" type="primary">spoIID</name>
    <name evidence="3" type="ORF">ACFO8Q_19395</name>
</gene>
<dbReference type="InterPro" id="IPR051922">
    <property type="entry name" value="Bact_Sporulation_Assoc"/>
</dbReference>
<dbReference type="InterPro" id="IPR013486">
    <property type="entry name" value="SpoIID/LytB"/>
</dbReference>
<proteinExistence type="predicted"/>
<feature type="transmembrane region" description="Helical" evidence="1">
    <location>
        <begin position="12"/>
        <end position="33"/>
    </location>
</feature>
<sequence length="330" mass="36566">MNNAAAVNRPIFIMLALTLVLMLAIPAGLVSILPKKQAPAPELTVKTDDTKIKVFLTEKQEVVEVPLEEYVKGVVAAEMPVTFSMEALKAQAVAARTNAVRRIQKNILTAEGAHVTDDHRQFQAYSSDEKLKKRWGVLEYQLNLNKIVQAVNETKGQILTYHGEPIDALFFSKSNGKTENSQDYWGGKALPYLRSVDAPWDKEGKHAADNTSMSLQEFHRRLGINDAVTSANQSQMIKAVEKSSSNRVKKIRVGSKVMSGAEFREALGLYSTDFSWTIEGDRITFTTHGYGHGVGMSQYGADSMAKEGKKAPDILTYFYQGTTLAPYKKQ</sequence>
<dbReference type="Pfam" id="PF08486">
    <property type="entry name" value="SpoIID"/>
    <property type="match status" value="1"/>
</dbReference>
<evidence type="ECO:0000256" key="1">
    <source>
        <dbReference type="SAM" id="Phobius"/>
    </source>
</evidence>
<name>A0ABV9Q614_9BACL</name>
<accession>A0ABV9Q614</accession>
<organism evidence="3 4">
    <name type="scientific">Effusibacillus consociatus</name>
    <dbReference type="NCBI Taxonomy" id="1117041"/>
    <lineage>
        <taxon>Bacteria</taxon>
        <taxon>Bacillati</taxon>
        <taxon>Bacillota</taxon>
        <taxon>Bacilli</taxon>
        <taxon>Bacillales</taxon>
        <taxon>Alicyclobacillaceae</taxon>
        <taxon>Effusibacillus</taxon>
    </lineage>
</organism>
<keyword evidence="4" id="KW-1185">Reference proteome</keyword>
<keyword evidence="1" id="KW-0812">Transmembrane</keyword>
<dbReference type="EMBL" id="JBHSHC010000132">
    <property type="protein sequence ID" value="MFC4769500.1"/>
    <property type="molecule type" value="Genomic_DNA"/>
</dbReference>
<comment type="caution">
    <text evidence="3">The sequence shown here is derived from an EMBL/GenBank/DDBJ whole genome shotgun (WGS) entry which is preliminary data.</text>
</comment>
<dbReference type="RefSeq" id="WP_380028083.1">
    <property type="nucleotide sequence ID" value="NZ_JBHSHC010000132.1"/>
</dbReference>
<keyword evidence="1" id="KW-0472">Membrane</keyword>
<dbReference type="Proteomes" id="UP001596002">
    <property type="component" value="Unassembled WGS sequence"/>
</dbReference>
<reference evidence="4" key="1">
    <citation type="journal article" date="2019" name="Int. J. Syst. Evol. Microbiol.">
        <title>The Global Catalogue of Microorganisms (GCM) 10K type strain sequencing project: providing services to taxonomists for standard genome sequencing and annotation.</title>
        <authorList>
            <consortium name="The Broad Institute Genomics Platform"/>
            <consortium name="The Broad Institute Genome Sequencing Center for Infectious Disease"/>
            <person name="Wu L."/>
            <person name="Ma J."/>
        </authorList>
    </citation>
    <scope>NUCLEOTIDE SEQUENCE [LARGE SCALE GENOMIC DNA]</scope>
    <source>
        <strain evidence="4">WYCCWR 12678</strain>
    </source>
</reference>
<evidence type="ECO:0000259" key="2">
    <source>
        <dbReference type="Pfam" id="PF08486"/>
    </source>
</evidence>
<feature type="domain" description="Sporulation stage II protein D amidase enhancer LytB N-terminal" evidence="2">
    <location>
        <begin position="59"/>
        <end position="161"/>
    </location>
</feature>